<dbReference type="GO" id="GO:0072330">
    <property type="term" value="P:monocarboxylic acid biosynthetic process"/>
    <property type="evidence" value="ECO:0007669"/>
    <property type="project" value="UniProtKB-ARBA"/>
</dbReference>
<dbReference type="Gene3D" id="3.40.50.1820">
    <property type="entry name" value="alpha/beta hydrolase"/>
    <property type="match status" value="1"/>
</dbReference>
<reference evidence="2 3" key="1">
    <citation type="submission" date="2016-10" db="EMBL/GenBank/DDBJ databases">
        <title>Genome sequence of the ascomycete fungus Penicillium subrubescens.</title>
        <authorList>
            <person name="De Vries R.P."/>
            <person name="Peng M."/>
            <person name="Dilokpimol A."/>
            <person name="Hilden K."/>
            <person name="Makela M.R."/>
            <person name="Grigoriev I."/>
            <person name="Riley R."/>
            <person name="Granchi Z."/>
        </authorList>
    </citation>
    <scope>NUCLEOTIDE SEQUENCE [LARGE SCALE GENOMIC DNA]</scope>
    <source>
        <strain evidence="2 3">CBS 132785</strain>
    </source>
</reference>
<feature type="compositionally biased region" description="Basic and acidic residues" evidence="1">
    <location>
        <begin position="7"/>
        <end position="23"/>
    </location>
</feature>
<dbReference type="STRING" id="1316194.A0A1Q5UH72"/>
<keyword evidence="3" id="KW-1185">Reference proteome</keyword>
<feature type="region of interest" description="Disordered" evidence="1">
    <location>
        <begin position="1"/>
        <end position="23"/>
    </location>
</feature>
<dbReference type="EMBL" id="MNBE01000273">
    <property type="protein sequence ID" value="OKP11837.1"/>
    <property type="molecule type" value="Genomic_DNA"/>
</dbReference>
<evidence type="ECO:0000313" key="2">
    <source>
        <dbReference type="EMBL" id="OKP11837.1"/>
    </source>
</evidence>
<dbReference type="Proteomes" id="UP000186955">
    <property type="component" value="Unassembled WGS sequence"/>
</dbReference>
<name>A0A1Q5UH72_9EURO</name>
<dbReference type="InterPro" id="IPR029058">
    <property type="entry name" value="AB_hydrolase_fold"/>
</dbReference>
<sequence>MLLEANKILKEDGPQTQKRTEQEWLKTPRESFGPGGWAEMVGEENVECHVIGHADHDSMMDPEVVQLTADLMQIAIQRWLSV</sequence>
<evidence type="ECO:0000313" key="3">
    <source>
        <dbReference type="Proteomes" id="UP000186955"/>
    </source>
</evidence>
<dbReference type="GO" id="GO:0017000">
    <property type="term" value="P:antibiotic biosynthetic process"/>
    <property type="evidence" value="ECO:0007669"/>
    <property type="project" value="UniProtKB-ARBA"/>
</dbReference>
<protein>
    <submittedName>
        <fullName evidence="2">Uncharacterized protein</fullName>
    </submittedName>
</protein>
<proteinExistence type="predicted"/>
<accession>A0A1Q5UH72</accession>
<dbReference type="AlphaFoldDB" id="A0A1Q5UH72"/>
<comment type="caution">
    <text evidence="2">The sequence shown here is derived from an EMBL/GenBank/DDBJ whole genome shotgun (WGS) entry which is preliminary data.</text>
</comment>
<organism evidence="2 3">
    <name type="scientific">Penicillium subrubescens</name>
    <dbReference type="NCBI Taxonomy" id="1316194"/>
    <lineage>
        <taxon>Eukaryota</taxon>
        <taxon>Fungi</taxon>
        <taxon>Dikarya</taxon>
        <taxon>Ascomycota</taxon>
        <taxon>Pezizomycotina</taxon>
        <taxon>Eurotiomycetes</taxon>
        <taxon>Eurotiomycetidae</taxon>
        <taxon>Eurotiales</taxon>
        <taxon>Aspergillaceae</taxon>
        <taxon>Penicillium</taxon>
    </lineage>
</organism>
<dbReference type="OrthoDB" id="10253869at2759"/>
<gene>
    <name evidence="2" type="ORF">PENSUB_2703</name>
</gene>
<evidence type="ECO:0000256" key="1">
    <source>
        <dbReference type="SAM" id="MobiDB-lite"/>
    </source>
</evidence>